<organism evidence="3 4">
    <name type="scientific">Carex littledalei</name>
    <dbReference type="NCBI Taxonomy" id="544730"/>
    <lineage>
        <taxon>Eukaryota</taxon>
        <taxon>Viridiplantae</taxon>
        <taxon>Streptophyta</taxon>
        <taxon>Embryophyta</taxon>
        <taxon>Tracheophyta</taxon>
        <taxon>Spermatophyta</taxon>
        <taxon>Magnoliopsida</taxon>
        <taxon>Liliopsida</taxon>
        <taxon>Poales</taxon>
        <taxon>Cyperaceae</taxon>
        <taxon>Cyperoideae</taxon>
        <taxon>Cariceae</taxon>
        <taxon>Carex</taxon>
        <taxon>Carex subgen. Euthyceras</taxon>
    </lineage>
</organism>
<sequence length="504" mass="57135">MAPDSWLTKFRSAVSSPRLAASLRSTLINPSHNSTTTRIGILAFEVASVMSKLLHLWQSLTESQLSRLRHDTISSEGIRKVVSDDDSYLLSLVCAELSDVLRLVSESISALSYKCTDPSLRQFKNCLIEFADTGIDRNRWLMSRKEMDSKAKKMDRLITATSSLHKEMDNLADAEHSLKKLLQCTSPGFQKGNLVRNCKISAVADLQQKIFWSKQEVKYLKQTSLWSYRYDAMVLLMARSAFMVMSQIKHIFGFGQDNPVPLYRSVSLSAMVHPSLDAPSVESKPKFVSVSGPLFPNKIVKQCDFFESNKEALVPPPMTLGASALATHYANLIILIEKMTRTPRSIGTDTRDDMYAMLTASVRIKLRERLRGVQWDKESVSDASLATEWKCALHSIIGWLGPMAHATIRWQSERSFEQRRSSSGSKGNVLLIQTLQFANRDKVETAIVELLVGINYVWRFEKEMEYRREMLLIQFESELCKKAEDIDVKNGDVENEKHEEDGFI</sequence>
<proteinExistence type="predicted"/>
<gene>
    <name evidence="3" type="ORF">FCM35_KLT19719</name>
</gene>
<name>A0A833RC15_9POAL</name>
<accession>A0A833RC15</accession>
<evidence type="ECO:0000259" key="1">
    <source>
        <dbReference type="Pfam" id="PF05003"/>
    </source>
</evidence>
<evidence type="ECO:0000313" key="4">
    <source>
        <dbReference type="Proteomes" id="UP000623129"/>
    </source>
</evidence>
<dbReference type="InterPro" id="IPR021864">
    <property type="entry name" value="DUF3475"/>
</dbReference>
<evidence type="ECO:0000313" key="3">
    <source>
        <dbReference type="EMBL" id="KAF3335212.1"/>
    </source>
</evidence>
<dbReference type="AlphaFoldDB" id="A0A833RC15"/>
<dbReference type="Proteomes" id="UP000623129">
    <property type="component" value="Unassembled WGS sequence"/>
</dbReference>
<dbReference type="Pfam" id="PF05003">
    <property type="entry name" value="DUF668"/>
    <property type="match status" value="1"/>
</dbReference>
<dbReference type="OrthoDB" id="2018987at2759"/>
<feature type="domain" description="DUF668" evidence="1">
    <location>
        <begin position="319"/>
        <end position="409"/>
    </location>
</feature>
<reference evidence="3" key="1">
    <citation type="submission" date="2020-01" db="EMBL/GenBank/DDBJ databases">
        <title>Genome sequence of Kobresia littledalei, the first chromosome-level genome in the family Cyperaceae.</title>
        <authorList>
            <person name="Qu G."/>
        </authorList>
    </citation>
    <scope>NUCLEOTIDE SEQUENCE</scope>
    <source>
        <strain evidence="3">C.B.Clarke</strain>
        <tissue evidence="3">Leaf</tissue>
    </source>
</reference>
<dbReference type="Pfam" id="PF11961">
    <property type="entry name" value="DUF3475"/>
    <property type="match status" value="1"/>
</dbReference>
<dbReference type="InterPro" id="IPR007700">
    <property type="entry name" value="DUF668"/>
</dbReference>
<keyword evidence="4" id="KW-1185">Reference proteome</keyword>
<dbReference type="PANTHER" id="PTHR31371">
    <property type="entry name" value="BNAC09G50660D PROTEIN"/>
    <property type="match status" value="1"/>
</dbReference>
<feature type="domain" description="DUF3475" evidence="2">
    <location>
        <begin position="41"/>
        <end position="97"/>
    </location>
</feature>
<dbReference type="GO" id="GO:0045927">
    <property type="term" value="P:positive regulation of growth"/>
    <property type="evidence" value="ECO:0007669"/>
    <property type="project" value="InterPro"/>
</dbReference>
<protein>
    <recommendedName>
        <fullName evidence="5">DUF3475 domain-containing protein</fullName>
    </recommendedName>
</protein>
<comment type="caution">
    <text evidence="3">The sequence shown here is derived from an EMBL/GenBank/DDBJ whole genome shotgun (WGS) entry which is preliminary data.</text>
</comment>
<evidence type="ECO:0000259" key="2">
    <source>
        <dbReference type="Pfam" id="PF11961"/>
    </source>
</evidence>
<dbReference type="PANTHER" id="PTHR31371:SF14">
    <property type="entry name" value="SIMILARITY TO UNKNOWN PROTEIN"/>
    <property type="match status" value="1"/>
</dbReference>
<evidence type="ECO:0008006" key="5">
    <source>
        <dbReference type="Google" id="ProtNLM"/>
    </source>
</evidence>
<dbReference type="EMBL" id="SWLB01000008">
    <property type="protein sequence ID" value="KAF3335212.1"/>
    <property type="molecule type" value="Genomic_DNA"/>
</dbReference>